<keyword evidence="3" id="KW-1185">Reference proteome</keyword>
<dbReference type="PANTHER" id="PTHR46599">
    <property type="entry name" value="PIGGYBAC TRANSPOSABLE ELEMENT-DERIVED PROTEIN 4"/>
    <property type="match status" value="1"/>
</dbReference>
<accession>A0A1A9UFG4</accession>
<dbReference type="AlphaFoldDB" id="A0A1A9UFG4"/>
<evidence type="ECO:0000313" key="3">
    <source>
        <dbReference type="Proteomes" id="UP000078200"/>
    </source>
</evidence>
<dbReference type="InterPro" id="IPR029526">
    <property type="entry name" value="PGBD"/>
</dbReference>
<protein>
    <submittedName>
        <fullName evidence="2">DDE_Tnp_1_7 domain-containing protein</fullName>
    </submittedName>
</protein>
<dbReference type="Pfam" id="PF13843">
    <property type="entry name" value="DDE_Tnp_1_7"/>
    <property type="match status" value="1"/>
</dbReference>
<reference evidence="2" key="1">
    <citation type="submission" date="2020-05" db="UniProtKB">
        <authorList>
            <consortium name="EnsemblMetazoa"/>
        </authorList>
    </citation>
    <scope>IDENTIFICATION</scope>
    <source>
        <strain evidence="2">TTRI</strain>
    </source>
</reference>
<sequence length="168" mass="19853">MKHVRVRAEEKGRRILRNDWSVSLTETRAFIGILYGRGVNEAKNFKSVYLWLTNVGSREDRRRTERSKRLRTDKFALSPKTWNKLIEKSQAGYKPSQNITVDEQLFRSKATDRLTRFMPNESNKFSIKFWLASDVSSKYVLSGFPYLGKYEQRPSSMLLSRYWLSKEL</sequence>
<organism evidence="2 3">
    <name type="scientific">Glossina austeni</name>
    <name type="common">Savannah tsetse fly</name>
    <dbReference type="NCBI Taxonomy" id="7395"/>
    <lineage>
        <taxon>Eukaryota</taxon>
        <taxon>Metazoa</taxon>
        <taxon>Ecdysozoa</taxon>
        <taxon>Arthropoda</taxon>
        <taxon>Hexapoda</taxon>
        <taxon>Insecta</taxon>
        <taxon>Pterygota</taxon>
        <taxon>Neoptera</taxon>
        <taxon>Endopterygota</taxon>
        <taxon>Diptera</taxon>
        <taxon>Brachycera</taxon>
        <taxon>Muscomorpha</taxon>
        <taxon>Hippoboscoidea</taxon>
        <taxon>Glossinidae</taxon>
        <taxon>Glossina</taxon>
    </lineage>
</organism>
<dbReference type="STRING" id="7395.A0A1A9UFG4"/>
<feature type="domain" description="PiggyBac transposable element-derived protein" evidence="1">
    <location>
        <begin position="69"/>
        <end position="154"/>
    </location>
</feature>
<name>A0A1A9UFG4_GLOAU</name>
<dbReference type="VEuPathDB" id="VectorBase:GAUT003189"/>
<evidence type="ECO:0000259" key="1">
    <source>
        <dbReference type="Pfam" id="PF13843"/>
    </source>
</evidence>
<evidence type="ECO:0000313" key="2">
    <source>
        <dbReference type="EnsemblMetazoa" id="GAUT003189-PA"/>
    </source>
</evidence>
<proteinExistence type="predicted"/>
<dbReference type="Proteomes" id="UP000078200">
    <property type="component" value="Unassembled WGS sequence"/>
</dbReference>
<dbReference type="PANTHER" id="PTHR46599:SF6">
    <property type="entry name" value="DUAL SPECIFICITY PHOSPHATASE 26"/>
    <property type="match status" value="1"/>
</dbReference>
<dbReference type="EnsemblMetazoa" id="GAUT003189-RA">
    <property type="protein sequence ID" value="GAUT003189-PA"/>
    <property type="gene ID" value="GAUT003189"/>
</dbReference>